<dbReference type="InterPro" id="IPR011051">
    <property type="entry name" value="RmlC_Cupin_sf"/>
</dbReference>
<dbReference type="EMBL" id="CP014672">
    <property type="protein sequence ID" value="ANW99043.1"/>
    <property type="molecule type" value="Genomic_DNA"/>
</dbReference>
<dbReference type="Proteomes" id="UP000092971">
    <property type="component" value="Chromosome"/>
</dbReference>
<dbReference type="GO" id="GO:0046872">
    <property type="term" value="F:metal ion binding"/>
    <property type="evidence" value="ECO:0007669"/>
    <property type="project" value="UniProtKB-KW"/>
</dbReference>
<reference evidence="3 4" key="1">
    <citation type="submission" date="2016-02" db="EMBL/GenBank/DDBJ databases">
        <title>Comparison of Clostridium stercorarium subspecies using comparative genomics and transcriptomics.</title>
        <authorList>
            <person name="Schellenberg J."/>
            <person name="Thallinger G."/>
            <person name="Levin D.B."/>
            <person name="Zhang X."/>
            <person name="Alvare G."/>
            <person name="Fristensky B."/>
            <person name="Sparling R."/>
        </authorList>
    </citation>
    <scope>NUCLEOTIDE SEQUENCE [LARGE SCALE GENOMIC DNA]</scope>
    <source>
        <strain evidence="3 4">DSM 2910</strain>
    </source>
</reference>
<dbReference type="Gene3D" id="2.60.120.10">
    <property type="entry name" value="Jelly Rolls"/>
    <property type="match status" value="1"/>
</dbReference>
<gene>
    <name evidence="3" type="ORF">CSTERTH_08385</name>
</gene>
<proteinExistence type="predicted"/>
<dbReference type="OrthoDB" id="9797047at2"/>
<evidence type="ECO:0000313" key="3">
    <source>
        <dbReference type="EMBL" id="ANW99043.1"/>
    </source>
</evidence>
<accession>A0A1B1YE70</accession>
<dbReference type="PANTHER" id="PTHR35848">
    <property type="entry name" value="OXALATE-BINDING PROTEIN"/>
    <property type="match status" value="1"/>
</dbReference>
<organism evidence="3 4">
    <name type="scientific">Thermoclostridium stercorarium subsp. thermolacticum DSM 2910</name>
    <dbReference type="NCBI Taxonomy" id="1121336"/>
    <lineage>
        <taxon>Bacteria</taxon>
        <taxon>Bacillati</taxon>
        <taxon>Bacillota</taxon>
        <taxon>Clostridia</taxon>
        <taxon>Eubacteriales</taxon>
        <taxon>Oscillospiraceae</taxon>
        <taxon>Thermoclostridium</taxon>
    </lineage>
</organism>
<dbReference type="RefSeq" id="WP_015359393.1">
    <property type="nucleotide sequence ID" value="NZ_CP014672.1"/>
</dbReference>
<feature type="domain" description="Cupin type-2" evidence="2">
    <location>
        <begin position="43"/>
        <end position="110"/>
    </location>
</feature>
<sequence>MKTANFYEKEPKFTTSHSGKGIVRDVVLFNENDFQTNLRFFRYMVLPSGSSIGFHKHGDNEEIYVILDGNGIMKVNDDEIEVKPGDVIVNQPFDSHGLVNNSEGDLKILVFEVTK</sequence>
<evidence type="ECO:0000256" key="1">
    <source>
        <dbReference type="ARBA" id="ARBA00022723"/>
    </source>
</evidence>
<name>A0A1B1YE70_THEST</name>
<evidence type="ECO:0000259" key="2">
    <source>
        <dbReference type="Pfam" id="PF07883"/>
    </source>
</evidence>
<dbReference type="PANTHER" id="PTHR35848:SF6">
    <property type="entry name" value="CUPIN TYPE-2 DOMAIN-CONTAINING PROTEIN"/>
    <property type="match status" value="1"/>
</dbReference>
<protein>
    <submittedName>
        <fullName evidence="3">Cupin</fullName>
    </submittedName>
</protein>
<dbReference type="SUPFAM" id="SSF51182">
    <property type="entry name" value="RmlC-like cupins"/>
    <property type="match status" value="1"/>
</dbReference>
<keyword evidence="1" id="KW-0479">Metal-binding</keyword>
<dbReference type="InterPro" id="IPR051610">
    <property type="entry name" value="GPI/OXD"/>
</dbReference>
<dbReference type="AlphaFoldDB" id="A0A1B1YE70"/>
<dbReference type="InterPro" id="IPR014710">
    <property type="entry name" value="RmlC-like_jellyroll"/>
</dbReference>
<dbReference type="InterPro" id="IPR013096">
    <property type="entry name" value="Cupin_2"/>
</dbReference>
<dbReference type="Pfam" id="PF07883">
    <property type="entry name" value="Cupin_2"/>
    <property type="match status" value="1"/>
</dbReference>
<evidence type="ECO:0000313" key="4">
    <source>
        <dbReference type="Proteomes" id="UP000092971"/>
    </source>
</evidence>